<dbReference type="Pfam" id="PF00239">
    <property type="entry name" value="Resolvase"/>
    <property type="match status" value="1"/>
</dbReference>
<dbReference type="InterPro" id="IPR011109">
    <property type="entry name" value="DNA_bind_recombinase_dom"/>
</dbReference>
<dbReference type="InterPro" id="IPR038109">
    <property type="entry name" value="DNA_bind_recomb_sf"/>
</dbReference>
<evidence type="ECO:0000313" key="3">
    <source>
        <dbReference type="Proteomes" id="UP001500367"/>
    </source>
</evidence>
<dbReference type="PANTHER" id="PTHR30461:SF23">
    <property type="entry name" value="DNA RECOMBINASE-RELATED"/>
    <property type="match status" value="1"/>
</dbReference>
<dbReference type="InterPro" id="IPR050639">
    <property type="entry name" value="SSR_resolvase"/>
</dbReference>
<dbReference type="SMART" id="SM00857">
    <property type="entry name" value="Resolvase"/>
    <property type="match status" value="1"/>
</dbReference>
<accession>A0ABP7V8U7</accession>
<evidence type="ECO:0000313" key="2">
    <source>
        <dbReference type="EMBL" id="GAA4061697.1"/>
    </source>
</evidence>
<keyword evidence="3" id="KW-1185">Reference proteome</keyword>
<feature type="domain" description="Recombinase" evidence="1">
    <location>
        <begin position="157"/>
        <end position="283"/>
    </location>
</feature>
<dbReference type="PROSITE" id="PS51737">
    <property type="entry name" value="RECOMBINASE_DNA_BIND"/>
    <property type="match status" value="1"/>
</dbReference>
<proteinExistence type="predicted"/>
<dbReference type="RefSeq" id="WP_344815034.1">
    <property type="nucleotide sequence ID" value="NZ_BAABCT010000001.1"/>
</dbReference>
<dbReference type="Pfam" id="PF13408">
    <property type="entry name" value="Zn_ribbon_recom"/>
    <property type="match status" value="1"/>
</dbReference>
<dbReference type="InterPro" id="IPR006119">
    <property type="entry name" value="Resolv_N"/>
</dbReference>
<dbReference type="InterPro" id="IPR025827">
    <property type="entry name" value="Zn_ribbon_recom_dom"/>
</dbReference>
<reference evidence="3" key="1">
    <citation type="journal article" date="2019" name="Int. J. Syst. Evol. Microbiol.">
        <title>The Global Catalogue of Microorganisms (GCM) 10K type strain sequencing project: providing services to taxonomists for standard genome sequencing and annotation.</title>
        <authorList>
            <consortium name="The Broad Institute Genomics Platform"/>
            <consortium name="The Broad Institute Genome Sequencing Center for Infectious Disease"/>
            <person name="Wu L."/>
            <person name="Ma J."/>
        </authorList>
    </citation>
    <scope>NUCLEOTIDE SEQUENCE [LARGE SCALE GENOMIC DNA]</scope>
    <source>
        <strain evidence="3">JCM 17069</strain>
    </source>
</reference>
<dbReference type="Proteomes" id="UP001500367">
    <property type="component" value="Unassembled WGS sequence"/>
</dbReference>
<dbReference type="PANTHER" id="PTHR30461">
    <property type="entry name" value="DNA-INVERTASE FROM LAMBDOID PROPHAGE"/>
    <property type="match status" value="1"/>
</dbReference>
<dbReference type="CDD" id="cd00338">
    <property type="entry name" value="Ser_Recombinase"/>
    <property type="match status" value="1"/>
</dbReference>
<organism evidence="2 3">
    <name type="scientific">Flavobacterium cheonanense</name>
    <dbReference type="NCBI Taxonomy" id="706183"/>
    <lineage>
        <taxon>Bacteria</taxon>
        <taxon>Pseudomonadati</taxon>
        <taxon>Bacteroidota</taxon>
        <taxon>Flavobacteriia</taxon>
        <taxon>Flavobacteriales</taxon>
        <taxon>Flavobacteriaceae</taxon>
        <taxon>Flavobacterium</taxon>
    </lineage>
</organism>
<comment type="caution">
    <text evidence="2">The sequence shown here is derived from an EMBL/GenBank/DDBJ whole genome shotgun (WGS) entry which is preliminary data.</text>
</comment>
<dbReference type="InterPro" id="IPR036162">
    <property type="entry name" value="Resolvase-like_N_sf"/>
</dbReference>
<dbReference type="Gene3D" id="3.90.1750.20">
    <property type="entry name" value="Putative Large Serine Recombinase, Chain B, Domain 2"/>
    <property type="match status" value="1"/>
</dbReference>
<gene>
    <name evidence="2" type="ORF">GCM10022389_02720</name>
</gene>
<evidence type="ECO:0000259" key="1">
    <source>
        <dbReference type="PROSITE" id="PS51737"/>
    </source>
</evidence>
<dbReference type="Gene3D" id="3.40.50.1390">
    <property type="entry name" value="Resolvase, N-terminal catalytic domain"/>
    <property type="match status" value="1"/>
</dbReference>
<sequence>MLAIYCRISGKKGEDKDTSIATQKEEGTKLAISLGLKPVFFVDEGISGTKEEITDRPAFASMIKELNSKKYHGVYTLNQSRIERNSLIWQIFVGVMLTNNCKYYPNGVLFDLDNPHNRFIATIQSANNALYSSLTSQLVKLSIRNRAEEGRFRGQLPYGFIYDDKNRIKINEAEAKWVRLMYEWSLSGIGSYTIANMLNEKQVPTKFNKYDGNIKRIDPYTKEVYYHSKSNVKWRGNVVHDILINPINKGKKKLGEEYYDVPAIIEEKYWEKVIANLQENKKKVGKKVHYKYLLNGIIFCSHCGRQMVGKKRVASGDNSYKCKGKIYPNNLCVESRAINIYKLETFLIKHLFESKELEKHLLELPEKENDYTALQFELNEQKKKLSSFERDYKHQFSLLTNPDFAEDINIKKSYLTSKRMLEGQKNIVDDLENKVALVKNFSPKENVKRVIAENINLREFEDFKRLIHSLIEWIKIGQVKEDGKMGTFIINIKYRGFDEVSTFITNWFAMKWVWISKYRKEAYTQEQIEEDREHAIALLEYHKIVVDEKYKDELRQNGMTDEEIDRQNPWSKNYIGSESNSSEHSVIVLKDEDLVNFN</sequence>
<protein>
    <submittedName>
        <fullName evidence="2">Recombinase family protein</fullName>
    </submittedName>
</protein>
<dbReference type="Pfam" id="PF07508">
    <property type="entry name" value="Recombinase"/>
    <property type="match status" value="1"/>
</dbReference>
<dbReference type="EMBL" id="BAABCT010000001">
    <property type="protein sequence ID" value="GAA4061697.1"/>
    <property type="molecule type" value="Genomic_DNA"/>
</dbReference>
<dbReference type="SUPFAM" id="SSF53041">
    <property type="entry name" value="Resolvase-like"/>
    <property type="match status" value="1"/>
</dbReference>
<name>A0ABP7V8U7_9FLAO</name>